<evidence type="ECO:0000259" key="2">
    <source>
        <dbReference type="Pfam" id="PF13701"/>
    </source>
</evidence>
<keyword evidence="1" id="KW-0812">Transmembrane</keyword>
<dbReference type="Proteomes" id="UP000427906">
    <property type="component" value="Chromosome"/>
</dbReference>
<dbReference type="EMBL" id="AP021874">
    <property type="protein sequence ID" value="BBO71124.1"/>
    <property type="molecule type" value="Genomic_DNA"/>
</dbReference>
<evidence type="ECO:0000313" key="8">
    <source>
        <dbReference type="EMBL" id="BBO71412.1"/>
    </source>
</evidence>
<dbReference type="KEGG" id="dalk:DSCA_53420"/>
<accession>A0A5K7YRQ3</accession>
<dbReference type="OrthoDB" id="5410107at2"/>
<sequence>MSKHSKNYRQSELKIQRIETTSDRLTGRAGLALFVAYMHGIQVFGWFDRWFGSIRKNRKGLAITELFKQVLCFFADGTSRRLAYFDQISRDEGYAGSIETPTEDMASSHQIKRFFKAFAWTRVFLFRRLLQALFIWRLRITQPDVIELGIDTMVMDNDDAKCRHGVKPTYKKKKGFQPLQMNWGRLIVDAVFRSGDKHSNHGDTVLNMIRHMVLKIRCDYRGDVPIIIRMDSGFFDQKIFELCERLHVGYVCGGKVYKDIKQMADNWDASKWKRFESGKKKAWKYAEFGIRQGNWKQFRRAIFCRLMHDNSKQLYLPGFRPDTIIVTNIGQGQAIDGMLENAGAVEYLTTNGLVACYHERGSDELANRALKDFGHEQLPFKRFAPNAAWYYMMLVGHFLLESFKEDVSAPVLSIGSYASTVRRRLIDIAGKIVFHSEQTVLKVTRTCLENLRLPELFERCRKAPVIE</sequence>
<dbReference type="InterPro" id="IPR047960">
    <property type="entry name" value="Transpos_IS1380"/>
</dbReference>
<keyword evidence="9" id="KW-1185">Reference proteome</keyword>
<evidence type="ECO:0000313" key="3">
    <source>
        <dbReference type="EMBL" id="BBO66320.1"/>
    </source>
</evidence>
<evidence type="ECO:0000313" key="7">
    <source>
        <dbReference type="EMBL" id="BBO71124.1"/>
    </source>
</evidence>
<dbReference type="EMBL" id="AP021874">
    <property type="protein sequence ID" value="BBO67327.1"/>
    <property type="molecule type" value="Genomic_DNA"/>
</dbReference>
<evidence type="ECO:0000313" key="5">
    <source>
        <dbReference type="EMBL" id="BBO68019.1"/>
    </source>
</evidence>
<name>A0A5K7YRQ3_9BACT</name>
<dbReference type="NCBIfam" id="NF033539">
    <property type="entry name" value="transpos_IS1380"/>
    <property type="match status" value="1"/>
</dbReference>
<gene>
    <name evidence="3" type="ORF">DSCA_02500</name>
    <name evidence="4" type="ORF">DSCA_12570</name>
    <name evidence="5" type="ORF">DSCA_19490</name>
    <name evidence="6" type="ORF">DSCA_26570</name>
    <name evidence="7" type="ORF">DSCA_50540</name>
    <name evidence="8" type="ORF">DSCA_53420</name>
</gene>
<dbReference type="EMBL" id="AP021874">
    <property type="protein sequence ID" value="BBO68019.1"/>
    <property type="molecule type" value="Genomic_DNA"/>
</dbReference>
<keyword evidence="1" id="KW-1133">Transmembrane helix</keyword>
<organism evidence="4 9">
    <name type="scientific">Desulfosarcina alkanivorans</name>
    <dbReference type="NCBI Taxonomy" id="571177"/>
    <lineage>
        <taxon>Bacteria</taxon>
        <taxon>Pseudomonadati</taxon>
        <taxon>Thermodesulfobacteriota</taxon>
        <taxon>Desulfobacteria</taxon>
        <taxon>Desulfobacterales</taxon>
        <taxon>Desulfosarcinaceae</taxon>
        <taxon>Desulfosarcina</taxon>
    </lineage>
</organism>
<dbReference type="KEGG" id="dalk:DSCA_26570"/>
<dbReference type="InterPro" id="IPR025668">
    <property type="entry name" value="Tnp_DDE_dom"/>
</dbReference>
<feature type="transmembrane region" description="Helical" evidence="1">
    <location>
        <begin position="25"/>
        <end position="47"/>
    </location>
</feature>
<reference evidence="4 9" key="1">
    <citation type="submission" date="2019-11" db="EMBL/GenBank/DDBJ databases">
        <title>Comparative genomics of hydrocarbon-degrading Desulfosarcina strains.</title>
        <authorList>
            <person name="Watanabe M."/>
            <person name="Kojima H."/>
            <person name="Fukui M."/>
        </authorList>
    </citation>
    <scope>NUCLEOTIDE SEQUENCE [LARGE SCALE GENOMIC DNA]</scope>
    <source>
        <strain evidence="4 9">PL12</strain>
    </source>
</reference>
<proteinExistence type="predicted"/>
<evidence type="ECO:0000313" key="6">
    <source>
        <dbReference type="EMBL" id="BBO68727.1"/>
    </source>
</evidence>
<dbReference type="EMBL" id="AP021874">
    <property type="protein sequence ID" value="BBO68727.1"/>
    <property type="molecule type" value="Genomic_DNA"/>
</dbReference>
<keyword evidence="1" id="KW-0472">Membrane</keyword>
<evidence type="ECO:0000313" key="4">
    <source>
        <dbReference type="EMBL" id="BBO67327.1"/>
    </source>
</evidence>
<evidence type="ECO:0000313" key="9">
    <source>
        <dbReference type="Proteomes" id="UP000427906"/>
    </source>
</evidence>
<dbReference type="KEGG" id="dalk:DSCA_12570"/>
<dbReference type="KEGG" id="dalk:DSCA_50540"/>
<dbReference type="EMBL" id="AP021874">
    <property type="protein sequence ID" value="BBO66320.1"/>
    <property type="molecule type" value="Genomic_DNA"/>
</dbReference>
<dbReference type="RefSeq" id="WP_155314716.1">
    <property type="nucleotide sequence ID" value="NZ_AP021874.1"/>
</dbReference>
<dbReference type="KEGG" id="dalk:DSCA_19490"/>
<dbReference type="EMBL" id="AP021874">
    <property type="protein sequence ID" value="BBO71412.1"/>
    <property type="molecule type" value="Genomic_DNA"/>
</dbReference>
<dbReference type="AlphaFoldDB" id="A0A5K7YRQ3"/>
<protein>
    <submittedName>
        <fullName evidence="4">IS1380 family transposase</fullName>
    </submittedName>
</protein>
<feature type="domain" description="Transposase DDE" evidence="2">
    <location>
        <begin position="18"/>
        <end position="462"/>
    </location>
</feature>
<evidence type="ECO:0000256" key="1">
    <source>
        <dbReference type="SAM" id="Phobius"/>
    </source>
</evidence>
<dbReference type="KEGG" id="dalk:DSCA_02500"/>
<dbReference type="Pfam" id="PF13701">
    <property type="entry name" value="DDE_Tnp_1_4"/>
    <property type="match status" value="1"/>
</dbReference>